<dbReference type="Proteomes" id="UP000467305">
    <property type="component" value="Unassembled WGS sequence"/>
</dbReference>
<comment type="caution">
    <text evidence="1">The sequence shown here is derived from an EMBL/GenBank/DDBJ whole genome shotgun (WGS) entry which is preliminary data.</text>
</comment>
<evidence type="ECO:0000313" key="1">
    <source>
        <dbReference type="EMBL" id="KAB1160697.1"/>
    </source>
</evidence>
<dbReference type="AlphaFoldDB" id="A0A7J5AST5"/>
<dbReference type="RefSeq" id="WP_150898326.1">
    <property type="nucleotide sequence ID" value="NZ_WAAU01000003.1"/>
</dbReference>
<reference evidence="1 2" key="1">
    <citation type="submission" date="2019-09" db="EMBL/GenBank/DDBJ databases">
        <authorList>
            <person name="Cao W.R."/>
        </authorList>
    </citation>
    <scope>NUCLEOTIDE SEQUENCE [LARGE SCALE GENOMIC DNA]</scope>
    <source>
        <strain evidence="2">a4</strain>
    </source>
</reference>
<gene>
    <name evidence="1" type="ORF">F7018_02135</name>
</gene>
<name>A0A7J5AST5_9FLAO</name>
<protein>
    <submittedName>
        <fullName evidence="1">Uncharacterized protein</fullName>
    </submittedName>
</protein>
<sequence length="62" mass="6869">MSKKKFKLDLNKEIISDLQASKINGGGPTVLKPIDRTYGSMCRMSFEGVCTWSEGTDDLGNR</sequence>
<keyword evidence="2" id="KW-1185">Reference proteome</keyword>
<dbReference type="EMBL" id="WAAU01000003">
    <property type="protein sequence ID" value="KAB1160697.1"/>
    <property type="molecule type" value="Genomic_DNA"/>
</dbReference>
<evidence type="ECO:0000313" key="2">
    <source>
        <dbReference type="Proteomes" id="UP000467305"/>
    </source>
</evidence>
<accession>A0A7J5AST5</accession>
<proteinExistence type="predicted"/>
<organism evidence="1 2">
    <name type="scientific">Tenacibaculum aiptasiae</name>
    <dbReference type="NCBI Taxonomy" id="426481"/>
    <lineage>
        <taxon>Bacteria</taxon>
        <taxon>Pseudomonadati</taxon>
        <taxon>Bacteroidota</taxon>
        <taxon>Flavobacteriia</taxon>
        <taxon>Flavobacteriales</taxon>
        <taxon>Flavobacteriaceae</taxon>
        <taxon>Tenacibaculum</taxon>
    </lineage>
</organism>